<proteinExistence type="predicted"/>
<accession>A0A7Y6BX35</accession>
<evidence type="ECO:0000313" key="3">
    <source>
        <dbReference type="Proteomes" id="UP000526125"/>
    </source>
</evidence>
<dbReference type="EMBL" id="JABMCB010000176">
    <property type="protein sequence ID" value="NUU75725.1"/>
    <property type="molecule type" value="Genomic_DNA"/>
</dbReference>
<evidence type="ECO:0000256" key="1">
    <source>
        <dbReference type="SAM" id="Coils"/>
    </source>
</evidence>
<dbReference type="Proteomes" id="UP000526125">
    <property type="component" value="Unassembled WGS sequence"/>
</dbReference>
<comment type="caution">
    <text evidence="2">The sequence shown here is derived from an EMBL/GenBank/DDBJ whole genome shotgun (WGS) entry which is preliminary data.</text>
</comment>
<keyword evidence="3" id="KW-1185">Reference proteome</keyword>
<protein>
    <submittedName>
        <fullName evidence="2">Uncharacterized protein</fullName>
    </submittedName>
</protein>
<feature type="coiled-coil region" evidence="1">
    <location>
        <begin position="98"/>
        <end position="125"/>
    </location>
</feature>
<dbReference type="RefSeq" id="WP_024630839.1">
    <property type="nucleotide sequence ID" value="NZ_JABMCB010000176.1"/>
</dbReference>
<organism evidence="2 3">
    <name type="scientific">Paenibacillus xylanilyticus</name>
    <dbReference type="NCBI Taxonomy" id="248903"/>
    <lineage>
        <taxon>Bacteria</taxon>
        <taxon>Bacillati</taxon>
        <taxon>Bacillota</taxon>
        <taxon>Bacilli</taxon>
        <taxon>Bacillales</taxon>
        <taxon>Paenibacillaceae</taxon>
        <taxon>Paenibacillus</taxon>
    </lineage>
</organism>
<evidence type="ECO:0000313" key="2">
    <source>
        <dbReference type="EMBL" id="NUU75725.1"/>
    </source>
</evidence>
<name>A0A7Y6BX35_9BACL</name>
<gene>
    <name evidence="2" type="ORF">HP552_10845</name>
</gene>
<reference evidence="2 3" key="1">
    <citation type="submission" date="2020-05" db="EMBL/GenBank/DDBJ databases">
        <title>Genome Sequencing of Type Strains.</title>
        <authorList>
            <person name="Lemaire J.F."/>
            <person name="Inderbitzin P."/>
            <person name="Gregorio O.A."/>
            <person name="Collins S.B."/>
            <person name="Wespe N."/>
            <person name="Knight-Connoni V."/>
        </authorList>
    </citation>
    <scope>NUCLEOTIDE SEQUENCE [LARGE SCALE GENOMIC DNA]</scope>
    <source>
        <strain evidence="2 3">LMG 21957</strain>
    </source>
</reference>
<keyword evidence="1" id="KW-0175">Coiled coil</keyword>
<sequence>MKKTMDFELFLCDVAVILLHGLKDLNASLYAIKKEENGSFWYSSYHPDYGDICGPWLPVMTDLEQLMLHPIDEYKYNGEKISGVNRFYILEMLRRGEQKKEQLRLERLKLAAAQKEQEQKRERSTKSNQFRTRRNYGLHLQSRFN</sequence>
<dbReference type="AlphaFoldDB" id="A0A7Y6BX35"/>